<dbReference type="OrthoDB" id="10262255at2759"/>
<feature type="region of interest" description="Disordered" evidence="2">
    <location>
        <begin position="1"/>
        <end position="22"/>
    </location>
</feature>
<protein>
    <submittedName>
        <fullName evidence="3">Uncharacterized protein</fullName>
    </submittedName>
</protein>
<proteinExistence type="predicted"/>
<feature type="coiled-coil region" evidence="1">
    <location>
        <begin position="28"/>
        <end position="84"/>
    </location>
</feature>
<dbReference type="OMA" id="DEMSHAE"/>
<name>X6NTB0_RETFI</name>
<keyword evidence="4" id="KW-1185">Reference proteome</keyword>
<sequence length="501" mass="58970">MPEESTSPVKFQSKPVPKSTYSNSLTKIEQLKKHRKEKLKEKSVIEQANSKILKLTTDSRPAHIDRIRQELAEAEQNIQSQQFKAVEVPVAKTECAVRLTTAAILREDALVRRQQQREVELIKEFEKGLYDSKDFDKWKDKQHESERIAKEMQMQQLKLQTQQTLFTAKKAVQHNKQLKFKETSISKEEQKQRQQQKQEEDDSTLEKKKTVVQEVQLNELNAVEAKKQRKEENKSMAIEMNQSAQRLKEEHERQKIEEMRQKKLLIFFFEKIWCSPFFKKTLGERQFDPTSTADHRLLTEMSLIELQTRLAHCKLLHKAEVSHKKKQIQSAKKSKHQILMWKAQNLSKIRNLRKQAVQEQKIKNDAKLEKLKAANQSKQRLFTLHTQQLYKQMEEAKLMEQEDTDIKIQAIKQQQKKLTQIASDNDRRKWQSYMQSVQRVAKEHQTKTENDQNAQLTLRSKEAVQRIKNNTIAKDSKARHLKISDETFGEAKQAALETAQN</sequence>
<gene>
    <name evidence="3" type="ORF">RFI_08146</name>
</gene>
<dbReference type="AlphaFoldDB" id="X6NTB0"/>
<dbReference type="InterPro" id="IPR039341">
    <property type="entry name" value="CFAP99"/>
</dbReference>
<organism evidence="3 4">
    <name type="scientific">Reticulomyxa filosa</name>
    <dbReference type="NCBI Taxonomy" id="46433"/>
    <lineage>
        <taxon>Eukaryota</taxon>
        <taxon>Sar</taxon>
        <taxon>Rhizaria</taxon>
        <taxon>Retaria</taxon>
        <taxon>Foraminifera</taxon>
        <taxon>Monothalamids</taxon>
        <taxon>Reticulomyxidae</taxon>
        <taxon>Reticulomyxa</taxon>
    </lineage>
</organism>
<comment type="caution">
    <text evidence="3">The sequence shown here is derived from an EMBL/GenBank/DDBJ whole genome shotgun (WGS) entry which is preliminary data.</text>
</comment>
<dbReference type="EMBL" id="ASPP01006337">
    <property type="protein sequence ID" value="ETO28979.1"/>
    <property type="molecule type" value="Genomic_DNA"/>
</dbReference>
<evidence type="ECO:0000313" key="3">
    <source>
        <dbReference type="EMBL" id="ETO28979.1"/>
    </source>
</evidence>
<feature type="compositionally biased region" description="Basic and acidic residues" evidence="2">
    <location>
        <begin position="179"/>
        <end position="207"/>
    </location>
</feature>
<accession>X6NTB0</accession>
<evidence type="ECO:0000256" key="1">
    <source>
        <dbReference type="SAM" id="Coils"/>
    </source>
</evidence>
<keyword evidence="1" id="KW-0175">Coiled coil</keyword>
<dbReference type="PANTHER" id="PTHR34649:SF1">
    <property type="entry name" value="CILIA- AND FLAGELLA-ASSOCIATED PROTEIN 99"/>
    <property type="match status" value="1"/>
</dbReference>
<reference evidence="3 4" key="1">
    <citation type="journal article" date="2013" name="Curr. Biol.">
        <title>The Genome of the Foraminiferan Reticulomyxa filosa.</title>
        <authorList>
            <person name="Glockner G."/>
            <person name="Hulsmann N."/>
            <person name="Schleicher M."/>
            <person name="Noegel A.A."/>
            <person name="Eichinger L."/>
            <person name="Gallinger C."/>
            <person name="Pawlowski J."/>
            <person name="Sierra R."/>
            <person name="Euteneuer U."/>
            <person name="Pillet L."/>
            <person name="Moustafa A."/>
            <person name="Platzer M."/>
            <person name="Groth M."/>
            <person name="Szafranski K."/>
            <person name="Schliwa M."/>
        </authorList>
    </citation>
    <scope>NUCLEOTIDE SEQUENCE [LARGE SCALE GENOMIC DNA]</scope>
</reference>
<feature type="compositionally biased region" description="Polar residues" evidence="2">
    <location>
        <begin position="1"/>
        <end position="10"/>
    </location>
</feature>
<evidence type="ECO:0000313" key="4">
    <source>
        <dbReference type="Proteomes" id="UP000023152"/>
    </source>
</evidence>
<feature type="region of interest" description="Disordered" evidence="2">
    <location>
        <begin position="178"/>
        <end position="207"/>
    </location>
</feature>
<feature type="coiled-coil region" evidence="1">
    <location>
        <begin position="213"/>
        <end position="261"/>
    </location>
</feature>
<dbReference type="PANTHER" id="PTHR34649">
    <property type="entry name" value="CILIA- AND FLAGELLA-ASSOCIATED PROTEIN 99"/>
    <property type="match status" value="1"/>
</dbReference>
<evidence type="ECO:0000256" key="2">
    <source>
        <dbReference type="SAM" id="MobiDB-lite"/>
    </source>
</evidence>
<dbReference type="Proteomes" id="UP000023152">
    <property type="component" value="Unassembled WGS sequence"/>
</dbReference>